<feature type="region of interest" description="Disordered" evidence="1">
    <location>
        <begin position="12"/>
        <end position="59"/>
    </location>
</feature>
<evidence type="ECO:0000313" key="2">
    <source>
        <dbReference type="EMBL" id="PTQ54428.1"/>
    </source>
</evidence>
<name>A0A2T5GE15_HYDSH</name>
<proteinExistence type="predicted"/>
<evidence type="ECO:0000313" key="3">
    <source>
        <dbReference type="Proteomes" id="UP000244180"/>
    </source>
</evidence>
<dbReference type="EMBL" id="PEBV01000004">
    <property type="protein sequence ID" value="PTQ54428.1"/>
    <property type="molecule type" value="Genomic_DNA"/>
</dbReference>
<dbReference type="Proteomes" id="UP000244180">
    <property type="component" value="Unassembled WGS sequence"/>
</dbReference>
<comment type="caution">
    <text evidence="2">The sequence shown here is derived from an EMBL/GenBank/DDBJ whole genome shotgun (WGS) entry which is preliminary data.</text>
</comment>
<organism evidence="2 3">
    <name type="scientific">Hydrogenibacillus schlegelii</name>
    <name type="common">Bacillus schlegelii</name>
    <dbReference type="NCBI Taxonomy" id="1484"/>
    <lineage>
        <taxon>Bacteria</taxon>
        <taxon>Bacillati</taxon>
        <taxon>Bacillota</taxon>
        <taxon>Bacilli</taxon>
        <taxon>Bacillales</taxon>
        <taxon>Bacillales Family X. Incertae Sedis</taxon>
        <taxon>Hydrogenibacillus</taxon>
    </lineage>
</organism>
<sequence>MHRAPLRLIFGPSWMRAANPSPPVRHPSSTGSRRRTPASLGRPPASDRRSTRRRTQRHLPSVICHQYSETALPAQGHRAAPDAKLESNGGLPGASIYMIFTKSLVSLYRTFTGS</sequence>
<reference evidence="2 3" key="1">
    <citation type="submission" date="2017-08" db="EMBL/GenBank/DDBJ databases">
        <title>Burning lignite coal seam in the remote Altai Mountains harbors a hydrogen-driven thermophilic microbial community.</title>
        <authorList>
            <person name="Kadnikov V.V."/>
            <person name="Mardanov A.V."/>
            <person name="Ivasenko D."/>
            <person name="Beletsky A.V."/>
            <person name="Karnachuk O.V."/>
            <person name="Ravin N.V."/>
        </authorList>
    </citation>
    <scope>NUCLEOTIDE SEQUENCE [LARGE SCALE GENOMIC DNA]</scope>
    <source>
        <strain evidence="2">AL33</strain>
    </source>
</reference>
<evidence type="ECO:0000256" key="1">
    <source>
        <dbReference type="SAM" id="MobiDB-lite"/>
    </source>
</evidence>
<protein>
    <submittedName>
        <fullName evidence="2">Uncharacterized protein</fullName>
    </submittedName>
</protein>
<accession>A0A2T5GE15</accession>
<dbReference type="AlphaFoldDB" id="A0A2T5GE15"/>
<gene>
    <name evidence="2" type="ORF">HSCHL_0347</name>
</gene>